<sequence length="168" mass="17777">MSELLPSQEPAPVNAMVAAVVTASRVLVAISARSLAAVEDTLTVPQFRMLVVLDTNGATSLSRLAEQLAVNPSTAMRMVDRLTAAGMVERTADPEDRRVVRLVATEAGSRVVHAVTERRQAEITQIVAAMPDEHRGTMVAALQAFADAAGETQVDPTTYAGLALPGWT</sequence>
<dbReference type="Proteomes" id="UP001592531">
    <property type="component" value="Unassembled WGS sequence"/>
</dbReference>
<dbReference type="InterPro" id="IPR036388">
    <property type="entry name" value="WH-like_DNA-bd_sf"/>
</dbReference>
<dbReference type="RefSeq" id="WP_380536047.1">
    <property type="nucleotide sequence ID" value="NZ_JBHFAB010000008.1"/>
</dbReference>
<dbReference type="PRINTS" id="PR00598">
    <property type="entry name" value="HTHMARR"/>
</dbReference>
<dbReference type="InterPro" id="IPR036390">
    <property type="entry name" value="WH_DNA-bd_sf"/>
</dbReference>
<dbReference type="SUPFAM" id="SSF46785">
    <property type="entry name" value="Winged helix' DNA-binding domain"/>
    <property type="match status" value="1"/>
</dbReference>
<dbReference type="InterPro" id="IPR039422">
    <property type="entry name" value="MarR/SlyA-like"/>
</dbReference>
<dbReference type="EMBL" id="JBHFAB010000008">
    <property type="protein sequence ID" value="MFC1417719.1"/>
    <property type="molecule type" value="Genomic_DNA"/>
</dbReference>
<name>A0ABV6VVB7_9ACTN</name>
<accession>A0ABV6VVB7</accession>
<feature type="domain" description="HTH marR-type" evidence="1">
    <location>
        <begin position="13"/>
        <end position="147"/>
    </location>
</feature>
<evidence type="ECO:0000313" key="2">
    <source>
        <dbReference type="EMBL" id="MFC1417719.1"/>
    </source>
</evidence>
<keyword evidence="3" id="KW-1185">Reference proteome</keyword>
<dbReference type="Pfam" id="PF01047">
    <property type="entry name" value="MarR"/>
    <property type="match status" value="1"/>
</dbReference>
<dbReference type="PANTHER" id="PTHR33164">
    <property type="entry name" value="TRANSCRIPTIONAL REGULATOR, MARR FAMILY"/>
    <property type="match status" value="1"/>
</dbReference>
<protein>
    <submittedName>
        <fullName evidence="2">MarR family winged helix-turn-helix transcriptional regulator</fullName>
    </submittedName>
</protein>
<proteinExistence type="predicted"/>
<evidence type="ECO:0000259" key="1">
    <source>
        <dbReference type="PROSITE" id="PS50995"/>
    </source>
</evidence>
<dbReference type="SMART" id="SM00347">
    <property type="entry name" value="HTH_MARR"/>
    <property type="match status" value="1"/>
</dbReference>
<dbReference type="Gene3D" id="1.10.10.10">
    <property type="entry name" value="Winged helix-like DNA-binding domain superfamily/Winged helix DNA-binding domain"/>
    <property type="match status" value="1"/>
</dbReference>
<evidence type="ECO:0000313" key="3">
    <source>
        <dbReference type="Proteomes" id="UP001592531"/>
    </source>
</evidence>
<gene>
    <name evidence="2" type="ORF">ACEZDE_13830</name>
</gene>
<dbReference type="PROSITE" id="PS50995">
    <property type="entry name" value="HTH_MARR_2"/>
    <property type="match status" value="1"/>
</dbReference>
<reference evidence="2 3" key="1">
    <citation type="submission" date="2024-09" db="EMBL/GenBank/DDBJ databases">
        <authorList>
            <person name="Lee S.D."/>
        </authorList>
    </citation>
    <scope>NUCLEOTIDE SEQUENCE [LARGE SCALE GENOMIC DNA]</scope>
    <source>
        <strain evidence="2 3">N8-3</strain>
    </source>
</reference>
<comment type="caution">
    <text evidence="2">The sequence shown here is derived from an EMBL/GenBank/DDBJ whole genome shotgun (WGS) entry which is preliminary data.</text>
</comment>
<organism evidence="2 3">
    <name type="scientific">Streptacidiphilus cavernicola</name>
    <dbReference type="NCBI Taxonomy" id="3342716"/>
    <lineage>
        <taxon>Bacteria</taxon>
        <taxon>Bacillati</taxon>
        <taxon>Actinomycetota</taxon>
        <taxon>Actinomycetes</taxon>
        <taxon>Kitasatosporales</taxon>
        <taxon>Streptomycetaceae</taxon>
        <taxon>Streptacidiphilus</taxon>
    </lineage>
</organism>
<dbReference type="PANTHER" id="PTHR33164:SF94">
    <property type="entry name" value="TRANSCRIPTIONAL REGULATORY PROTEIN-RELATED"/>
    <property type="match status" value="1"/>
</dbReference>
<dbReference type="InterPro" id="IPR000835">
    <property type="entry name" value="HTH_MarR-typ"/>
</dbReference>